<evidence type="ECO:0000259" key="1">
    <source>
        <dbReference type="Pfam" id="PF09314"/>
    </source>
</evidence>
<feature type="domain" description="DUF1972" evidence="1">
    <location>
        <begin position="9"/>
        <end position="180"/>
    </location>
</feature>
<dbReference type="Gene3D" id="3.40.50.2000">
    <property type="entry name" value="Glycogen Phosphorylase B"/>
    <property type="match status" value="2"/>
</dbReference>
<dbReference type="RefSeq" id="WP_257893081.1">
    <property type="nucleotide sequence ID" value="NZ_JAIMBW010000001.1"/>
</dbReference>
<dbReference type="Pfam" id="PF09314">
    <property type="entry name" value="DUF1972"/>
    <property type="match status" value="1"/>
</dbReference>
<sequence length="365" mass="39646">MANENRHRIAILGCVGVPARYGGFETLADNLARFHADTNRPEALSIYCSRPAYPDQPEVFGKAKLRYSRFRANGASSVVYDAATLRDAIRCGTDVALMLGVSGAVALPVLARQGTRIITHVDGLEWRRGKWSRPARAFLRWSEGLAVRHSDAVIADSSAIADHLRHDYGVEAEVIAYGGDHASAAPQPPSAAPPDLPEGYALALCRIEPENNVDMILAAFTDAAKPLVFVGNWGDNAYGRALKARFRNVPHLQLLDSIYAPGPLFALRQGASAYIHGHSAGGTNPALVEMMHIGHPIFAFDCVFNRLATQDAARYFTDTASLVAALSTPMTAEQGTALQRIAQRDYTWAKVGAQYFDLFDRLAAR</sequence>
<protein>
    <submittedName>
        <fullName evidence="2">DUF1972 domain-containing protein</fullName>
    </submittedName>
</protein>
<gene>
    <name evidence="2" type="ORF">KUL25_11500</name>
</gene>
<dbReference type="EMBL" id="CP078073">
    <property type="protein sequence ID" value="QXL86117.1"/>
    <property type="molecule type" value="Genomic_DNA"/>
</dbReference>
<dbReference type="InterPro" id="IPR015393">
    <property type="entry name" value="DUF1972"/>
</dbReference>
<name>A0A975TS23_9RHOB</name>
<organism evidence="2">
    <name type="scientific">Gymnodinialimonas phycosphaerae</name>
    <dbReference type="NCBI Taxonomy" id="2841589"/>
    <lineage>
        <taxon>Bacteria</taxon>
        <taxon>Pseudomonadati</taxon>
        <taxon>Pseudomonadota</taxon>
        <taxon>Alphaproteobacteria</taxon>
        <taxon>Rhodobacterales</taxon>
        <taxon>Paracoccaceae</taxon>
        <taxon>Gymnodinialimonas</taxon>
    </lineage>
</organism>
<proteinExistence type="predicted"/>
<evidence type="ECO:0000313" key="2">
    <source>
        <dbReference type="EMBL" id="QXL86117.1"/>
    </source>
</evidence>
<evidence type="ECO:0000313" key="3">
    <source>
        <dbReference type="Proteomes" id="UP000693972"/>
    </source>
</evidence>
<dbReference type="Proteomes" id="UP000693972">
    <property type="component" value="Unassembled WGS sequence"/>
</dbReference>
<reference evidence="2 3" key="1">
    <citation type="submission" date="2021-07" db="EMBL/GenBank/DDBJ databases">
        <title>Karlodiniumbacter phycospheric gen. nov., sp. nov., a phycosphere bacterium isolated from karlodinium veneficum.</title>
        <authorList>
            <person name="Peng Y."/>
            <person name="Jiang L."/>
            <person name="Lee J."/>
        </authorList>
    </citation>
    <scope>NUCLEOTIDE SEQUENCE</scope>
    <source>
        <strain evidence="2 3">N5</strain>
    </source>
</reference>
<dbReference type="SUPFAM" id="SSF53756">
    <property type="entry name" value="UDP-Glycosyltransferase/glycogen phosphorylase"/>
    <property type="match status" value="1"/>
</dbReference>
<dbReference type="EMBL" id="JAIMBW010000001">
    <property type="protein sequence ID" value="MBY4893389.1"/>
    <property type="molecule type" value="Genomic_DNA"/>
</dbReference>
<dbReference type="AlphaFoldDB" id="A0A975TS23"/>
<keyword evidence="3" id="KW-1185">Reference proteome</keyword>
<accession>A0A975TS23</accession>